<proteinExistence type="predicted"/>
<dbReference type="EMBL" id="CM023486">
    <property type="protein sequence ID" value="KAH6927381.1"/>
    <property type="molecule type" value="Genomic_DNA"/>
</dbReference>
<keyword evidence="2" id="KW-1185">Reference proteome</keyword>
<organism evidence="1 2">
    <name type="scientific">Hyalomma asiaticum</name>
    <name type="common">Tick</name>
    <dbReference type="NCBI Taxonomy" id="266040"/>
    <lineage>
        <taxon>Eukaryota</taxon>
        <taxon>Metazoa</taxon>
        <taxon>Ecdysozoa</taxon>
        <taxon>Arthropoda</taxon>
        <taxon>Chelicerata</taxon>
        <taxon>Arachnida</taxon>
        <taxon>Acari</taxon>
        <taxon>Parasitiformes</taxon>
        <taxon>Ixodida</taxon>
        <taxon>Ixodoidea</taxon>
        <taxon>Ixodidae</taxon>
        <taxon>Hyalomminae</taxon>
        <taxon>Hyalomma</taxon>
    </lineage>
</organism>
<accession>A0ACB7S0E9</accession>
<comment type="caution">
    <text evidence="1">The sequence shown here is derived from an EMBL/GenBank/DDBJ whole genome shotgun (WGS) entry which is preliminary data.</text>
</comment>
<reference evidence="1" key="1">
    <citation type="submission" date="2020-05" db="EMBL/GenBank/DDBJ databases">
        <title>Large-scale comparative analyses of tick genomes elucidate their genetic diversity and vector capacities.</title>
        <authorList>
            <person name="Jia N."/>
            <person name="Wang J."/>
            <person name="Shi W."/>
            <person name="Du L."/>
            <person name="Sun Y."/>
            <person name="Zhan W."/>
            <person name="Jiang J."/>
            <person name="Wang Q."/>
            <person name="Zhang B."/>
            <person name="Ji P."/>
            <person name="Sakyi L.B."/>
            <person name="Cui X."/>
            <person name="Yuan T."/>
            <person name="Jiang B."/>
            <person name="Yang W."/>
            <person name="Lam T.T.-Y."/>
            <person name="Chang Q."/>
            <person name="Ding S."/>
            <person name="Wang X."/>
            <person name="Zhu J."/>
            <person name="Ruan X."/>
            <person name="Zhao L."/>
            <person name="Wei J."/>
            <person name="Que T."/>
            <person name="Du C."/>
            <person name="Cheng J."/>
            <person name="Dai P."/>
            <person name="Han X."/>
            <person name="Huang E."/>
            <person name="Gao Y."/>
            <person name="Liu J."/>
            <person name="Shao H."/>
            <person name="Ye R."/>
            <person name="Li L."/>
            <person name="Wei W."/>
            <person name="Wang X."/>
            <person name="Wang C."/>
            <person name="Yang T."/>
            <person name="Huo Q."/>
            <person name="Li W."/>
            <person name="Guo W."/>
            <person name="Chen H."/>
            <person name="Zhou L."/>
            <person name="Ni X."/>
            <person name="Tian J."/>
            <person name="Zhou Y."/>
            <person name="Sheng Y."/>
            <person name="Liu T."/>
            <person name="Pan Y."/>
            <person name="Xia L."/>
            <person name="Li J."/>
            <person name="Zhao F."/>
            <person name="Cao W."/>
        </authorList>
    </citation>
    <scope>NUCLEOTIDE SEQUENCE</scope>
    <source>
        <strain evidence="1">Hyas-2018</strain>
    </source>
</reference>
<gene>
    <name evidence="1" type="ORF">HPB50_002459</name>
</gene>
<sequence>MDTGTLYTIGKDMGLTGPEHREWVDAERARERDLRAQARAEQREKIDLEEKRLQAEERVLQLKLKLQEQAAIRTRELADDRRVATQLYQL</sequence>
<protein>
    <submittedName>
        <fullName evidence="1">Uncharacterized protein</fullName>
    </submittedName>
</protein>
<evidence type="ECO:0000313" key="2">
    <source>
        <dbReference type="Proteomes" id="UP000821845"/>
    </source>
</evidence>
<name>A0ACB7S0E9_HYAAI</name>
<dbReference type="Proteomes" id="UP000821845">
    <property type="component" value="Chromosome 6"/>
</dbReference>
<evidence type="ECO:0000313" key="1">
    <source>
        <dbReference type="EMBL" id="KAH6927381.1"/>
    </source>
</evidence>